<comment type="catalytic activity">
    <reaction evidence="8">
        <text>L-threonyl-[protein] + ATP = O-phospho-L-threonyl-[protein] + ADP + H(+)</text>
        <dbReference type="Rhea" id="RHEA:46608"/>
        <dbReference type="Rhea" id="RHEA-COMP:11060"/>
        <dbReference type="Rhea" id="RHEA-COMP:11605"/>
        <dbReference type="ChEBI" id="CHEBI:15378"/>
        <dbReference type="ChEBI" id="CHEBI:30013"/>
        <dbReference type="ChEBI" id="CHEBI:30616"/>
        <dbReference type="ChEBI" id="CHEBI:61977"/>
        <dbReference type="ChEBI" id="CHEBI:456216"/>
        <dbReference type="EC" id="2.7.11.24"/>
    </reaction>
</comment>
<dbReference type="InterPro" id="IPR017441">
    <property type="entry name" value="Protein_kinase_ATP_BS"/>
</dbReference>
<organism evidence="11 12">
    <name type="scientific">Blepharisma stoltei</name>
    <dbReference type="NCBI Taxonomy" id="1481888"/>
    <lineage>
        <taxon>Eukaryota</taxon>
        <taxon>Sar</taxon>
        <taxon>Alveolata</taxon>
        <taxon>Ciliophora</taxon>
        <taxon>Postciliodesmatophora</taxon>
        <taxon>Heterotrichea</taxon>
        <taxon>Heterotrichida</taxon>
        <taxon>Blepharismidae</taxon>
        <taxon>Blepharisma</taxon>
    </lineage>
</organism>
<dbReference type="InterPro" id="IPR000719">
    <property type="entry name" value="Prot_kinase_dom"/>
</dbReference>
<dbReference type="EMBL" id="CAJZBQ010000032">
    <property type="protein sequence ID" value="CAG9322854.1"/>
    <property type="molecule type" value="Genomic_DNA"/>
</dbReference>
<keyword evidence="1 7" id="KW-0723">Serine/threonine-protein kinase</keyword>
<protein>
    <recommendedName>
        <fullName evidence="8">Mitogen-activated protein kinase</fullName>
        <ecNumber evidence="8">2.7.11.24</ecNumber>
    </recommendedName>
</protein>
<comment type="activity regulation">
    <text evidence="8">Activated by threonine and tyrosine phosphorylation.</text>
</comment>
<dbReference type="InterPro" id="IPR008271">
    <property type="entry name" value="Ser/Thr_kinase_AS"/>
</dbReference>
<dbReference type="GO" id="GO:0004707">
    <property type="term" value="F:MAP kinase activity"/>
    <property type="evidence" value="ECO:0007669"/>
    <property type="project" value="UniProtKB-EC"/>
</dbReference>
<dbReference type="Gene3D" id="3.30.200.20">
    <property type="entry name" value="Phosphorylase Kinase, domain 1"/>
    <property type="match status" value="1"/>
</dbReference>
<keyword evidence="3 6" id="KW-0547">Nucleotide-binding</keyword>
<keyword evidence="4 8" id="KW-0418">Kinase</keyword>
<comment type="caution">
    <text evidence="11">The sequence shown here is derived from an EMBL/GenBank/DDBJ whole genome shotgun (WGS) entry which is preliminary data.</text>
</comment>
<accession>A0AAU9J6I7</accession>
<evidence type="ECO:0000256" key="9">
    <source>
        <dbReference type="SAM" id="MobiDB-lite"/>
    </source>
</evidence>
<reference evidence="11" key="1">
    <citation type="submission" date="2021-09" db="EMBL/GenBank/DDBJ databases">
        <authorList>
            <consortium name="AG Swart"/>
            <person name="Singh M."/>
            <person name="Singh A."/>
            <person name="Seah K."/>
            <person name="Emmerich C."/>
        </authorList>
    </citation>
    <scope>NUCLEOTIDE SEQUENCE</scope>
    <source>
        <strain evidence="11">ATCC30299</strain>
    </source>
</reference>
<dbReference type="InterPro" id="IPR011009">
    <property type="entry name" value="Kinase-like_dom_sf"/>
</dbReference>
<dbReference type="AlphaFoldDB" id="A0AAU9J6I7"/>
<gene>
    <name evidence="11" type="ORF">BSTOLATCC_MIC31969</name>
</gene>
<dbReference type="GO" id="GO:0005524">
    <property type="term" value="F:ATP binding"/>
    <property type="evidence" value="ECO:0007669"/>
    <property type="project" value="UniProtKB-UniRule"/>
</dbReference>
<evidence type="ECO:0000259" key="10">
    <source>
        <dbReference type="PROSITE" id="PS50011"/>
    </source>
</evidence>
<dbReference type="InterPro" id="IPR003527">
    <property type="entry name" value="MAP_kinase_CS"/>
</dbReference>
<dbReference type="PROSITE" id="PS50011">
    <property type="entry name" value="PROTEIN_KINASE_DOM"/>
    <property type="match status" value="1"/>
</dbReference>
<evidence type="ECO:0000256" key="8">
    <source>
        <dbReference type="RuleBase" id="RU361165"/>
    </source>
</evidence>
<dbReference type="PROSITE" id="PS01351">
    <property type="entry name" value="MAPK"/>
    <property type="match status" value="1"/>
</dbReference>
<dbReference type="EC" id="2.7.11.24" evidence="8"/>
<feature type="region of interest" description="Disordered" evidence="9">
    <location>
        <begin position="380"/>
        <end position="406"/>
    </location>
</feature>
<evidence type="ECO:0000256" key="6">
    <source>
        <dbReference type="PROSITE-ProRule" id="PRU10141"/>
    </source>
</evidence>
<keyword evidence="2 8" id="KW-0808">Transferase</keyword>
<comment type="similarity">
    <text evidence="8">Belongs to the protein kinase superfamily. Ser/Thr protein kinase family. MAP kinase subfamily.</text>
</comment>
<dbReference type="PANTHER" id="PTHR24055">
    <property type="entry name" value="MITOGEN-ACTIVATED PROTEIN KINASE"/>
    <property type="match status" value="1"/>
</dbReference>
<evidence type="ECO:0000313" key="12">
    <source>
        <dbReference type="Proteomes" id="UP001162131"/>
    </source>
</evidence>
<dbReference type="Proteomes" id="UP001162131">
    <property type="component" value="Unassembled WGS sequence"/>
</dbReference>
<comment type="cofactor">
    <cofactor evidence="8">
        <name>Mg(2+)</name>
        <dbReference type="ChEBI" id="CHEBI:18420"/>
    </cofactor>
</comment>
<dbReference type="SMART" id="SM00220">
    <property type="entry name" value="S_TKc"/>
    <property type="match status" value="1"/>
</dbReference>
<evidence type="ECO:0000313" key="11">
    <source>
        <dbReference type="EMBL" id="CAG9322854.1"/>
    </source>
</evidence>
<dbReference type="FunFam" id="1.10.510.10:FF:000040">
    <property type="entry name" value="Mitogen-activated protein kinase"/>
    <property type="match status" value="1"/>
</dbReference>
<evidence type="ECO:0000256" key="2">
    <source>
        <dbReference type="ARBA" id="ARBA00022679"/>
    </source>
</evidence>
<feature type="domain" description="Protein kinase" evidence="10">
    <location>
        <begin position="31"/>
        <end position="322"/>
    </location>
</feature>
<evidence type="ECO:0000256" key="1">
    <source>
        <dbReference type="ARBA" id="ARBA00022527"/>
    </source>
</evidence>
<evidence type="ECO:0000256" key="4">
    <source>
        <dbReference type="ARBA" id="ARBA00022777"/>
    </source>
</evidence>
<feature type="binding site" evidence="6">
    <location>
        <position position="61"/>
    </location>
    <ligand>
        <name>ATP</name>
        <dbReference type="ChEBI" id="CHEBI:30616"/>
    </ligand>
</feature>
<proteinExistence type="inferred from homology"/>
<dbReference type="PROSITE" id="PS00108">
    <property type="entry name" value="PROTEIN_KINASE_ST"/>
    <property type="match status" value="1"/>
</dbReference>
<dbReference type="PROSITE" id="PS00107">
    <property type="entry name" value="PROTEIN_KINASE_ATP"/>
    <property type="match status" value="1"/>
</dbReference>
<sequence>MDRRNRDNSSATNKPQQVNLLGANFATGGRYEIIDIIGSGAYGVVVSARDTTTGERVAIKKIEKAFEHPTFTKRTLRELKILRLLDHENIMKVRSILLPSNRDDFEEIYVICELLETDLSSIIKSPQSITDEHCQFFLYQILIGVKYMASACILHRDLKPRNLLVNSNCDLKICDFGLARPYINNLRITSAQMTDYVATRWYRAPEVLLACRKYSSAMDMWSVGCIFAELLLRRPLLPGNDSNHQLELIFNLLGTPNDEDIEAIPNQKSKEKLATFSRREGKSLQVVFRNSNPDAVDLLKRMLVFNPDKRISVEDALAHPYLSTFHCEEDEPVSDPVSIFDFQFEEQNLSIRELKSLIYEEILLYHNADFKERYNKAKEEYVRNSPAENRARSSGFEEVDEEEEVN</sequence>
<dbReference type="SUPFAM" id="SSF56112">
    <property type="entry name" value="Protein kinase-like (PK-like)"/>
    <property type="match status" value="1"/>
</dbReference>
<name>A0AAU9J6I7_9CILI</name>
<dbReference type="CDD" id="cd07834">
    <property type="entry name" value="STKc_MAPK"/>
    <property type="match status" value="1"/>
</dbReference>
<keyword evidence="5 6" id="KW-0067">ATP-binding</keyword>
<dbReference type="InterPro" id="IPR050117">
    <property type="entry name" value="MAPK"/>
</dbReference>
<keyword evidence="12" id="KW-1185">Reference proteome</keyword>
<dbReference type="Gene3D" id="1.10.510.10">
    <property type="entry name" value="Transferase(Phosphotransferase) domain 1"/>
    <property type="match status" value="1"/>
</dbReference>
<dbReference type="FunFam" id="3.30.200.20:FF:000046">
    <property type="entry name" value="Mitogen-activated protein kinase"/>
    <property type="match status" value="1"/>
</dbReference>
<evidence type="ECO:0000256" key="7">
    <source>
        <dbReference type="RuleBase" id="RU000304"/>
    </source>
</evidence>
<keyword evidence="8" id="KW-0460">Magnesium</keyword>
<dbReference type="Pfam" id="PF00069">
    <property type="entry name" value="Pkinase"/>
    <property type="match status" value="1"/>
</dbReference>
<feature type="compositionally biased region" description="Acidic residues" evidence="9">
    <location>
        <begin position="397"/>
        <end position="406"/>
    </location>
</feature>
<evidence type="ECO:0000256" key="3">
    <source>
        <dbReference type="ARBA" id="ARBA00022741"/>
    </source>
</evidence>
<evidence type="ECO:0000256" key="5">
    <source>
        <dbReference type="ARBA" id="ARBA00022840"/>
    </source>
</evidence>